<dbReference type="Proteomes" id="UP000735302">
    <property type="component" value="Unassembled WGS sequence"/>
</dbReference>
<reference evidence="1 2" key="1">
    <citation type="journal article" date="2021" name="Elife">
        <title>Chloroplast acquisition without the gene transfer in kleptoplastic sea slugs, Plakobranchus ocellatus.</title>
        <authorList>
            <person name="Maeda T."/>
            <person name="Takahashi S."/>
            <person name="Yoshida T."/>
            <person name="Shimamura S."/>
            <person name="Takaki Y."/>
            <person name="Nagai Y."/>
            <person name="Toyoda A."/>
            <person name="Suzuki Y."/>
            <person name="Arimoto A."/>
            <person name="Ishii H."/>
            <person name="Satoh N."/>
            <person name="Nishiyama T."/>
            <person name="Hasebe M."/>
            <person name="Maruyama T."/>
            <person name="Minagawa J."/>
            <person name="Obokata J."/>
            <person name="Shigenobu S."/>
        </authorList>
    </citation>
    <scope>NUCLEOTIDE SEQUENCE [LARGE SCALE GENOMIC DNA]</scope>
</reference>
<evidence type="ECO:0000313" key="1">
    <source>
        <dbReference type="EMBL" id="GFO37400.1"/>
    </source>
</evidence>
<dbReference type="AlphaFoldDB" id="A0AAV4D013"/>
<evidence type="ECO:0000313" key="2">
    <source>
        <dbReference type="Proteomes" id="UP000735302"/>
    </source>
</evidence>
<sequence>MRLCPETTSTARLCPSQTSSTTRLCPETTSTARLCPSQTSSTTRHCPSQTSFKACLCYDRAANLKEASNHACVHLKQTLKRACATTIALPILPCPIQKLITLEILI</sequence>
<organism evidence="1 2">
    <name type="scientific">Plakobranchus ocellatus</name>
    <dbReference type="NCBI Taxonomy" id="259542"/>
    <lineage>
        <taxon>Eukaryota</taxon>
        <taxon>Metazoa</taxon>
        <taxon>Spiralia</taxon>
        <taxon>Lophotrochozoa</taxon>
        <taxon>Mollusca</taxon>
        <taxon>Gastropoda</taxon>
        <taxon>Heterobranchia</taxon>
        <taxon>Euthyneura</taxon>
        <taxon>Panpulmonata</taxon>
        <taxon>Sacoglossa</taxon>
        <taxon>Placobranchoidea</taxon>
        <taxon>Plakobranchidae</taxon>
        <taxon>Plakobranchus</taxon>
    </lineage>
</organism>
<name>A0AAV4D013_9GAST</name>
<keyword evidence="2" id="KW-1185">Reference proteome</keyword>
<dbReference type="EMBL" id="BLXT01007237">
    <property type="protein sequence ID" value="GFO37400.1"/>
    <property type="molecule type" value="Genomic_DNA"/>
</dbReference>
<accession>A0AAV4D013</accession>
<protein>
    <submittedName>
        <fullName evidence="1">Uncharacterized protein</fullName>
    </submittedName>
</protein>
<comment type="caution">
    <text evidence="1">The sequence shown here is derived from an EMBL/GenBank/DDBJ whole genome shotgun (WGS) entry which is preliminary data.</text>
</comment>
<gene>
    <name evidence="1" type="ORF">PoB_006390500</name>
</gene>
<proteinExistence type="predicted"/>